<organism evidence="1 2">
    <name type="scientific">Novipirellula artificiosorum</name>
    <dbReference type="NCBI Taxonomy" id="2528016"/>
    <lineage>
        <taxon>Bacteria</taxon>
        <taxon>Pseudomonadati</taxon>
        <taxon>Planctomycetota</taxon>
        <taxon>Planctomycetia</taxon>
        <taxon>Pirellulales</taxon>
        <taxon>Pirellulaceae</taxon>
        <taxon>Novipirellula</taxon>
    </lineage>
</organism>
<evidence type="ECO:0000313" key="1">
    <source>
        <dbReference type="EMBL" id="TWU38315.1"/>
    </source>
</evidence>
<sequence length="85" mass="9533">MKRFRYPFNRCAQENDAPTAPRSPLKNLGLDEIQNSAATQGGSIARLTFVQEAHCPKYQSLLVLRLRLMQSRNDGPSDSRLVAIC</sequence>
<dbReference type="EMBL" id="SJPV01000004">
    <property type="protein sequence ID" value="TWU38315.1"/>
    <property type="molecule type" value="Genomic_DNA"/>
</dbReference>
<dbReference type="AlphaFoldDB" id="A0A5C6DQ06"/>
<accession>A0A5C6DQ06</accession>
<name>A0A5C6DQ06_9BACT</name>
<protein>
    <submittedName>
        <fullName evidence="1">Uncharacterized protein</fullName>
    </submittedName>
</protein>
<proteinExistence type="predicted"/>
<reference evidence="1 2" key="1">
    <citation type="submission" date="2019-02" db="EMBL/GenBank/DDBJ databases">
        <title>Deep-cultivation of Planctomycetes and their phenomic and genomic characterization uncovers novel biology.</title>
        <authorList>
            <person name="Wiegand S."/>
            <person name="Jogler M."/>
            <person name="Boedeker C."/>
            <person name="Pinto D."/>
            <person name="Vollmers J."/>
            <person name="Rivas-Marin E."/>
            <person name="Kohn T."/>
            <person name="Peeters S.H."/>
            <person name="Heuer A."/>
            <person name="Rast P."/>
            <person name="Oberbeckmann S."/>
            <person name="Bunk B."/>
            <person name="Jeske O."/>
            <person name="Meyerdierks A."/>
            <person name="Storesund J.E."/>
            <person name="Kallscheuer N."/>
            <person name="Luecker S."/>
            <person name="Lage O.M."/>
            <person name="Pohl T."/>
            <person name="Merkel B.J."/>
            <person name="Hornburger P."/>
            <person name="Mueller R.-W."/>
            <person name="Bruemmer F."/>
            <person name="Labrenz M."/>
            <person name="Spormann A.M."/>
            <person name="Op Den Camp H."/>
            <person name="Overmann J."/>
            <person name="Amann R."/>
            <person name="Jetten M.S.M."/>
            <person name="Mascher T."/>
            <person name="Medema M.H."/>
            <person name="Devos D.P."/>
            <person name="Kaster A.-K."/>
            <person name="Ovreas L."/>
            <person name="Rohde M."/>
            <person name="Galperin M.Y."/>
            <person name="Jogler C."/>
        </authorList>
    </citation>
    <scope>NUCLEOTIDE SEQUENCE [LARGE SCALE GENOMIC DNA]</scope>
    <source>
        <strain evidence="1 2">Poly41</strain>
    </source>
</reference>
<gene>
    <name evidence="1" type="ORF">Poly41_27910</name>
</gene>
<keyword evidence="2" id="KW-1185">Reference proteome</keyword>
<evidence type="ECO:0000313" key="2">
    <source>
        <dbReference type="Proteomes" id="UP000319143"/>
    </source>
</evidence>
<comment type="caution">
    <text evidence="1">The sequence shown here is derived from an EMBL/GenBank/DDBJ whole genome shotgun (WGS) entry which is preliminary data.</text>
</comment>
<dbReference type="Proteomes" id="UP000319143">
    <property type="component" value="Unassembled WGS sequence"/>
</dbReference>